<dbReference type="AlphaFoldDB" id="A0A545ASF6"/>
<gene>
    <name evidence="2" type="ORF">FL583_15100</name>
</gene>
<keyword evidence="1" id="KW-0472">Membrane</keyword>
<evidence type="ECO:0000256" key="1">
    <source>
        <dbReference type="SAM" id="Phobius"/>
    </source>
</evidence>
<dbReference type="InterPro" id="IPR021903">
    <property type="entry name" value="DUF3515"/>
</dbReference>
<protein>
    <submittedName>
        <fullName evidence="2">DUF3515 family protein</fullName>
    </submittedName>
</protein>
<sequence length="182" mass="18678">MATATSERSRAAVTATLIALPLALLAGLGWFWLSGGFADDDEPAATGPVTVDLSSDTTVTEQTETVCRALLANLPTTLGEHASRPVNPKSAVERAAVWGDPAIVLRCGVGKPATTAGSAGQVLTINGVSWLVTEGNKVTWLRALNLSVAIDVRLPAPYNVGQPQSLVGPLSAPITDSVPAAK</sequence>
<name>A0A545ASF6_9ACTN</name>
<dbReference type="Pfam" id="PF12028">
    <property type="entry name" value="DUF3515"/>
    <property type="match status" value="1"/>
</dbReference>
<comment type="caution">
    <text evidence="2">The sequence shown here is derived from an EMBL/GenBank/DDBJ whole genome shotgun (WGS) entry which is preliminary data.</text>
</comment>
<keyword evidence="3" id="KW-1185">Reference proteome</keyword>
<keyword evidence="1" id="KW-1133">Transmembrane helix</keyword>
<dbReference type="EMBL" id="VIRS01000009">
    <property type="protein sequence ID" value="TQS44260.1"/>
    <property type="molecule type" value="Genomic_DNA"/>
</dbReference>
<dbReference type="OrthoDB" id="3213819at2"/>
<organism evidence="2 3">
    <name type="scientific">Cryptosporangium phraense</name>
    <dbReference type="NCBI Taxonomy" id="2593070"/>
    <lineage>
        <taxon>Bacteria</taxon>
        <taxon>Bacillati</taxon>
        <taxon>Actinomycetota</taxon>
        <taxon>Actinomycetes</taxon>
        <taxon>Cryptosporangiales</taxon>
        <taxon>Cryptosporangiaceae</taxon>
        <taxon>Cryptosporangium</taxon>
    </lineage>
</organism>
<reference evidence="2 3" key="1">
    <citation type="submission" date="2019-07" db="EMBL/GenBank/DDBJ databases">
        <title>Cryptosporangium phraense sp. nov., isolated from plant litter.</title>
        <authorList>
            <person name="Suriyachadkun C."/>
        </authorList>
    </citation>
    <scope>NUCLEOTIDE SEQUENCE [LARGE SCALE GENOMIC DNA]</scope>
    <source>
        <strain evidence="2 3">A-T 5661</strain>
    </source>
</reference>
<evidence type="ECO:0000313" key="2">
    <source>
        <dbReference type="EMBL" id="TQS44260.1"/>
    </source>
</evidence>
<keyword evidence="1" id="KW-0812">Transmembrane</keyword>
<dbReference type="Proteomes" id="UP000317982">
    <property type="component" value="Unassembled WGS sequence"/>
</dbReference>
<proteinExistence type="predicted"/>
<dbReference type="InParanoid" id="A0A545ASF6"/>
<dbReference type="RefSeq" id="WP_142705254.1">
    <property type="nucleotide sequence ID" value="NZ_VIRS01000009.1"/>
</dbReference>
<evidence type="ECO:0000313" key="3">
    <source>
        <dbReference type="Proteomes" id="UP000317982"/>
    </source>
</evidence>
<feature type="transmembrane region" description="Helical" evidence="1">
    <location>
        <begin position="12"/>
        <end position="33"/>
    </location>
</feature>
<accession>A0A545ASF6</accession>